<sequence length="66" mass="7617">MVKGRAYQLLRSCLGDKDPPSARNAFIYARIIMRARVVPEEITPALDDPEVERRLEHALEEILRRA</sequence>
<comment type="caution">
    <text evidence="1">The sequence shown here is derived from an EMBL/GenBank/DDBJ whole genome shotgun (WGS) entry which is preliminary data.</text>
</comment>
<accession>A0A150RP82</accession>
<reference evidence="1 2" key="1">
    <citation type="submission" date="2014-02" db="EMBL/GenBank/DDBJ databases">
        <title>The small core and large imbalanced accessory genome model reveals a collaborative survival strategy of Sorangium cellulosum strains in nature.</title>
        <authorList>
            <person name="Han K."/>
            <person name="Peng R."/>
            <person name="Blom J."/>
            <person name="Li Y.-Z."/>
        </authorList>
    </citation>
    <scope>NUCLEOTIDE SEQUENCE [LARGE SCALE GENOMIC DNA]</scope>
    <source>
        <strain evidence="1 2">So0149</strain>
    </source>
</reference>
<name>A0A150RP82_SORCE</name>
<gene>
    <name evidence="1" type="ORF">BE18_46720</name>
</gene>
<protein>
    <submittedName>
        <fullName evidence="1">Uncharacterized protein</fullName>
    </submittedName>
</protein>
<dbReference type="Proteomes" id="UP000075515">
    <property type="component" value="Unassembled WGS sequence"/>
</dbReference>
<evidence type="ECO:0000313" key="2">
    <source>
        <dbReference type="Proteomes" id="UP000075515"/>
    </source>
</evidence>
<evidence type="ECO:0000313" key="1">
    <source>
        <dbReference type="EMBL" id="KYF82077.1"/>
    </source>
</evidence>
<dbReference type="AlphaFoldDB" id="A0A150RP82"/>
<dbReference type="EMBL" id="JEMC01003330">
    <property type="protein sequence ID" value="KYF82077.1"/>
    <property type="molecule type" value="Genomic_DNA"/>
</dbReference>
<organism evidence="1 2">
    <name type="scientific">Sorangium cellulosum</name>
    <name type="common">Polyangium cellulosum</name>
    <dbReference type="NCBI Taxonomy" id="56"/>
    <lineage>
        <taxon>Bacteria</taxon>
        <taxon>Pseudomonadati</taxon>
        <taxon>Myxococcota</taxon>
        <taxon>Polyangia</taxon>
        <taxon>Polyangiales</taxon>
        <taxon>Polyangiaceae</taxon>
        <taxon>Sorangium</taxon>
    </lineage>
</organism>
<proteinExistence type="predicted"/>